<accession>X0T4K1</accession>
<feature type="compositionally biased region" description="Basic and acidic residues" evidence="1">
    <location>
        <begin position="11"/>
        <end position="20"/>
    </location>
</feature>
<gene>
    <name evidence="2" type="ORF">S01H1_14315</name>
</gene>
<name>X0T4K1_9ZZZZ</name>
<protein>
    <submittedName>
        <fullName evidence="2">Uncharacterized protein</fullName>
    </submittedName>
</protein>
<dbReference type="EMBL" id="BARS01007436">
    <property type="protein sequence ID" value="GAF83092.1"/>
    <property type="molecule type" value="Genomic_DNA"/>
</dbReference>
<proteinExistence type="predicted"/>
<feature type="non-terminal residue" evidence="2">
    <location>
        <position position="1"/>
    </location>
</feature>
<comment type="caution">
    <text evidence="2">The sequence shown here is derived from an EMBL/GenBank/DDBJ whole genome shotgun (WGS) entry which is preliminary data.</text>
</comment>
<dbReference type="AlphaFoldDB" id="X0T4K1"/>
<feature type="region of interest" description="Disordered" evidence="1">
    <location>
        <begin position="1"/>
        <end position="29"/>
    </location>
</feature>
<evidence type="ECO:0000313" key="2">
    <source>
        <dbReference type="EMBL" id="GAF83092.1"/>
    </source>
</evidence>
<evidence type="ECO:0000256" key="1">
    <source>
        <dbReference type="SAM" id="MobiDB-lite"/>
    </source>
</evidence>
<organism evidence="2">
    <name type="scientific">marine sediment metagenome</name>
    <dbReference type="NCBI Taxonomy" id="412755"/>
    <lineage>
        <taxon>unclassified sequences</taxon>
        <taxon>metagenomes</taxon>
        <taxon>ecological metagenomes</taxon>
    </lineage>
</organism>
<reference evidence="2" key="1">
    <citation type="journal article" date="2014" name="Front. Microbiol.">
        <title>High frequency of phylogenetically diverse reductive dehalogenase-homologous genes in deep subseafloor sedimentary metagenomes.</title>
        <authorList>
            <person name="Kawai M."/>
            <person name="Futagami T."/>
            <person name="Toyoda A."/>
            <person name="Takaki Y."/>
            <person name="Nishi S."/>
            <person name="Hori S."/>
            <person name="Arai W."/>
            <person name="Tsubouchi T."/>
            <person name="Morono Y."/>
            <person name="Uchiyama I."/>
            <person name="Ito T."/>
            <person name="Fujiyama A."/>
            <person name="Inagaki F."/>
            <person name="Takami H."/>
        </authorList>
    </citation>
    <scope>NUCLEOTIDE SEQUENCE</scope>
    <source>
        <strain evidence="2">Expedition CK06-06</strain>
    </source>
</reference>
<sequence length="159" mass="17620">SNIPVRCSGSTDKDPPKEAKPTPSNADSFESTNHALELINKINRSSYARLYVNKLKTFEYDLAMEAGNLTVMIPVAKSLLETDGSIKGKYEEHEKIKWADEKDENVKAEAAYHLLTHIDKGIFSQTLTDYCIAKKVSLAVPEYIKNAVIWACGGNPDDA</sequence>